<name>A0A6J5PZA4_9CAUD</name>
<accession>A0A6J5PZA4</accession>
<proteinExistence type="predicted"/>
<organism evidence="1">
    <name type="scientific">uncultured Caudovirales phage</name>
    <dbReference type="NCBI Taxonomy" id="2100421"/>
    <lineage>
        <taxon>Viruses</taxon>
        <taxon>Duplodnaviria</taxon>
        <taxon>Heunggongvirae</taxon>
        <taxon>Uroviricota</taxon>
        <taxon>Caudoviricetes</taxon>
        <taxon>Peduoviridae</taxon>
        <taxon>Maltschvirus</taxon>
        <taxon>Maltschvirus maltsch</taxon>
    </lineage>
</organism>
<reference evidence="1" key="1">
    <citation type="submission" date="2020-05" db="EMBL/GenBank/DDBJ databases">
        <authorList>
            <person name="Chiriac C."/>
            <person name="Salcher M."/>
            <person name="Ghai R."/>
            <person name="Kavagutti S V."/>
        </authorList>
    </citation>
    <scope>NUCLEOTIDE SEQUENCE</scope>
</reference>
<gene>
    <name evidence="1" type="ORF">UFOVP972_50</name>
</gene>
<evidence type="ECO:0000313" key="1">
    <source>
        <dbReference type="EMBL" id="CAB4174515.1"/>
    </source>
</evidence>
<sequence length="83" mass="9707">MSKRIYKTWEDIYPLTLITMRYGGKYVAFNAEEDSGFVQNVNREEVSYELEAWLERNVDPCPYGIGDTIMDAMNNLLESMNKK</sequence>
<protein>
    <submittedName>
        <fullName evidence="1">Uncharacterized protein</fullName>
    </submittedName>
</protein>
<dbReference type="EMBL" id="LR796923">
    <property type="protein sequence ID" value="CAB4174515.1"/>
    <property type="molecule type" value="Genomic_DNA"/>
</dbReference>